<dbReference type="EMBL" id="QRMZ01000004">
    <property type="protein sequence ID" value="RHK07422.1"/>
    <property type="molecule type" value="Genomic_DNA"/>
</dbReference>
<dbReference type="Pfam" id="PF02525">
    <property type="entry name" value="Flavodoxin_2"/>
    <property type="match status" value="1"/>
</dbReference>
<accession>A0A1L8SCM2</accession>
<keyword evidence="3 6" id="KW-0560">Oxidoreductase</keyword>
<comment type="catalytic activity">
    <reaction evidence="5">
        <text>N,N-dimethyl-1,4-phenylenediamine + anthranilate + 2 NAD(+) = 2-(4-dimethylaminophenyl)diazenylbenzoate + 2 NADH + 2 H(+)</text>
        <dbReference type="Rhea" id="RHEA:55872"/>
        <dbReference type="ChEBI" id="CHEBI:15378"/>
        <dbReference type="ChEBI" id="CHEBI:15783"/>
        <dbReference type="ChEBI" id="CHEBI:16567"/>
        <dbReference type="ChEBI" id="CHEBI:57540"/>
        <dbReference type="ChEBI" id="CHEBI:57945"/>
        <dbReference type="ChEBI" id="CHEBI:71579"/>
        <dbReference type="EC" id="1.7.1.17"/>
    </reaction>
    <physiologicalReaction direction="right-to-left" evidence="5">
        <dbReference type="Rhea" id="RHEA:55874"/>
    </physiologicalReaction>
</comment>
<comment type="catalytic activity">
    <reaction evidence="6">
        <text>2 a quinone + NADH + H(+) = 2 a 1,4-benzosemiquinone + NAD(+)</text>
        <dbReference type="Rhea" id="RHEA:65952"/>
        <dbReference type="ChEBI" id="CHEBI:15378"/>
        <dbReference type="ChEBI" id="CHEBI:57540"/>
        <dbReference type="ChEBI" id="CHEBI:57945"/>
        <dbReference type="ChEBI" id="CHEBI:132124"/>
        <dbReference type="ChEBI" id="CHEBI:134225"/>
    </reaction>
</comment>
<dbReference type="EC" id="1.7.1.17" evidence="6"/>
<dbReference type="EMBL" id="JARQDZ010000001">
    <property type="protein sequence ID" value="MDT2981533.1"/>
    <property type="molecule type" value="Genomic_DNA"/>
</dbReference>
<dbReference type="HAMAP" id="MF_01216">
    <property type="entry name" value="Azoreductase_type1"/>
    <property type="match status" value="1"/>
</dbReference>
<dbReference type="NCBIfam" id="NF010075">
    <property type="entry name" value="PRK13556.1"/>
    <property type="match status" value="1"/>
</dbReference>
<evidence type="ECO:0000259" key="7">
    <source>
        <dbReference type="Pfam" id="PF02525"/>
    </source>
</evidence>
<dbReference type="PANTHER" id="PTHR43741:SF4">
    <property type="entry name" value="FMN-DEPENDENT NADH:QUINONE OXIDOREDUCTASE"/>
    <property type="match status" value="1"/>
</dbReference>
<evidence type="ECO:0000256" key="4">
    <source>
        <dbReference type="ARBA" id="ARBA00023027"/>
    </source>
</evidence>
<evidence type="ECO:0000256" key="5">
    <source>
        <dbReference type="ARBA" id="ARBA00048542"/>
    </source>
</evidence>
<organism evidence="10 11">
    <name type="scientific">Enterococcus casseliflavus</name>
    <name type="common">Enterococcus flavescens</name>
    <dbReference type="NCBI Taxonomy" id="37734"/>
    <lineage>
        <taxon>Bacteria</taxon>
        <taxon>Bacillati</taxon>
        <taxon>Bacillota</taxon>
        <taxon>Bacilli</taxon>
        <taxon>Lactobacillales</taxon>
        <taxon>Enterococcaceae</taxon>
        <taxon>Enterococcus</taxon>
    </lineage>
</organism>
<dbReference type="OrthoDB" id="9798454at2"/>
<feature type="domain" description="Flavodoxin-like fold" evidence="7">
    <location>
        <begin position="2"/>
        <end position="200"/>
    </location>
</feature>
<dbReference type="SUPFAM" id="SSF52218">
    <property type="entry name" value="Flavoproteins"/>
    <property type="match status" value="1"/>
</dbReference>
<evidence type="ECO:0000313" key="11">
    <source>
        <dbReference type="Proteomes" id="UP000286288"/>
    </source>
</evidence>
<evidence type="ECO:0000313" key="10">
    <source>
        <dbReference type="EMBL" id="RHK07422.1"/>
    </source>
</evidence>
<dbReference type="GO" id="GO:0016652">
    <property type="term" value="F:oxidoreductase activity, acting on NAD(P)H as acceptor"/>
    <property type="evidence" value="ECO:0007669"/>
    <property type="project" value="UniProtKB-UniRule"/>
</dbReference>
<comment type="function">
    <text evidence="6">Quinone reductase that provides resistance to thiol-specific stress caused by electrophilic quinones.</text>
</comment>
<dbReference type="RefSeq" id="WP_005225804.1">
    <property type="nucleotide sequence ID" value="NZ_BAAAXK010000003.1"/>
</dbReference>
<dbReference type="InterPro" id="IPR003680">
    <property type="entry name" value="Flavodoxin_fold"/>
</dbReference>
<reference evidence="8 12" key="2">
    <citation type="submission" date="2023-03" db="EMBL/GenBank/DDBJ databases">
        <authorList>
            <person name="Shen W."/>
            <person name="Cai J."/>
        </authorList>
    </citation>
    <scope>NUCLEOTIDE SEQUENCE [LARGE SCALE GENOMIC DNA]</scope>
    <source>
        <strain evidence="9 12">B516</strain>
        <strain evidence="8">K72-2</strain>
    </source>
</reference>
<dbReference type="Proteomes" id="UP001253851">
    <property type="component" value="Unassembled WGS sequence"/>
</dbReference>
<proteinExistence type="inferred from homology"/>
<evidence type="ECO:0000313" key="8">
    <source>
        <dbReference type="EMBL" id="MDT2964946.1"/>
    </source>
</evidence>
<dbReference type="Proteomes" id="UP001268896">
    <property type="component" value="Unassembled WGS sequence"/>
</dbReference>
<evidence type="ECO:0000313" key="9">
    <source>
        <dbReference type="EMBL" id="MDT2981533.1"/>
    </source>
</evidence>
<feature type="binding site" evidence="6">
    <location>
        <begin position="95"/>
        <end position="98"/>
    </location>
    <ligand>
        <name>FMN</name>
        <dbReference type="ChEBI" id="CHEBI:58210"/>
    </ligand>
</feature>
<dbReference type="Proteomes" id="UP000286288">
    <property type="component" value="Unassembled WGS sequence"/>
</dbReference>
<dbReference type="GO" id="GO:0010181">
    <property type="term" value="F:FMN binding"/>
    <property type="evidence" value="ECO:0007669"/>
    <property type="project" value="UniProtKB-UniRule"/>
</dbReference>
<dbReference type="GO" id="GO:0009055">
    <property type="term" value="F:electron transfer activity"/>
    <property type="evidence" value="ECO:0007669"/>
    <property type="project" value="UniProtKB-UniRule"/>
</dbReference>
<comment type="subunit">
    <text evidence="6">Homodimer.</text>
</comment>
<dbReference type="InterPro" id="IPR023048">
    <property type="entry name" value="NADH:quinone_OxRdtase_FMN_depd"/>
</dbReference>
<dbReference type="Gene3D" id="3.40.50.360">
    <property type="match status" value="1"/>
</dbReference>
<dbReference type="InterPro" id="IPR029039">
    <property type="entry name" value="Flavoprotein-like_sf"/>
</dbReference>
<dbReference type="PANTHER" id="PTHR43741">
    <property type="entry name" value="FMN-DEPENDENT NADH-AZOREDUCTASE 1"/>
    <property type="match status" value="1"/>
</dbReference>
<dbReference type="EC" id="1.6.5.-" evidence="6"/>
<dbReference type="GO" id="GO:0016655">
    <property type="term" value="F:oxidoreductase activity, acting on NAD(P)H, quinone or similar compound as acceptor"/>
    <property type="evidence" value="ECO:0007669"/>
    <property type="project" value="InterPro"/>
</dbReference>
<keyword evidence="4 6" id="KW-0520">NAD</keyword>
<evidence type="ECO:0000256" key="1">
    <source>
        <dbReference type="ARBA" id="ARBA00022630"/>
    </source>
</evidence>
<comment type="cofactor">
    <cofactor evidence="6">
        <name>FMN</name>
        <dbReference type="ChEBI" id="CHEBI:58210"/>
    </cofactor>
    <text evidence="6">Binds 1 FMN per subunit.</text>
</comment>
<gene>
    <name evidence="6" type="primary">azoR</name>
    <name evidence="10" type="ORF">DW084_03965</name>
    <name evidence="8" type="ORF">P7I32_09985</name>
    <name evidence="9" type="ORF">P7I34_02585</name>
</gene>
<comment type="caution">
    <text evidence="10">The sequence shown here is derived from an EMBL/GenBank/DDBJ whole genome shotgun (WGS) entry which is preliminary data.</text>
</comment>
<name>A0A1L8SCM2_ENTCA</name>
<protein>
    <recommendedName>
        <fullName evidence="6">FMN dependent NADH:quinone oxidoreductase</fullName>
        <ecNumber evidence="6">1.6.5.-</ecNumber>
    </recommendedName>
    <alternativeName>
        <fullName evidence="6">Azo-dye reductase</fullName>
    </alternativeName>
    <alternativeName>
        <fullName evidence="6">FMN-dependent NADH-azo compound oxidoreductase</fullName>
    </alternativeName>
    <alternativeName>
        <fullName evidence="6">FMN-dependent NADH-azoreductase</fullName>
        <ecNumber evidence="6">1.7.1.17</ecNumber>
    </alternativeName>
</protein>
<dbReference type="GeneID" id="91575422"/>
<dbReference type="EMBL" id="JARQDV010000004">
    <property type="protein sequence ID" value="MDT2964946.1"/>
    <property type="molecule type" value="Genomic_DNA"/>
</dbReference>
<evidence type="ECO:0000256" key="6">
    <source>
        <dbReference type="HAMAP-Rule" id="MF_01216"/>
    </source>
</evidence>
<dbReference type="AlphaFoldDB" id="A0A1L8SCM2"/>
<evidence type="ECO:0000256" key="2">
    <source>
        <dbReference type="ARBA" id="ARBA00022643"/>
    </source>
</evidence>
<evidence type="ECO:0000313" key="12">
    <source>
        <dbReference type="Proteomes" id="UP001253851"/>
    </source>
</evidence>
<sequence>MKNILVVKANNRPDGVSAKMFDTFVENLDTNNVDVVTFDVYAQPMPYIGQTLFEAFGKLSQEQELNQEEQELMTVRQDVMNKFAAADTIVFAFPMWNLTIPAALHTFIDYIFQAGFTFSYNEDGSMNQLLKDKEIVLLNARGGVYSGEMSAMENAVTFMEKVFGGMFGMNITEEVIIEGHNADPSKTAEIIAEGLERVAAAAKKF</sequence>
<comment type="function">
    <text evidence="6">Also exhibits azoreductase activity. Catalyzes the reductive cleavage of the azo bond in aromatic azo compounds to the corresponding amines.</text>
</comment>
<evidence type="ECO:0000256" key="3">
    <source>
        <dbReference type="ARBA" id="ARBA00023002"/>
    </source>
</evidence>
<keyword evidence="2 6" id="KW-0288">FMN</keyword>
<comment type="similarity">
    <text evidence="6">Belongs to the azoreductase type 1 family.</text>
</comment>
<reference evidence="10 11" key="1">
    <citation type="submission" date="2018-08" db="EMBL/GenBank/DDBJ databases">
        <title>A genome reference for cultivated species of the human gut microbiota.</title>
        <authorList>
            <person name="Zou Y."/>
            <person name="Xue W."/>
            <person name="Luo G."/>
        </authorList>
    </citation>
    <scope>NUCLEOTIDE SEQUENCE [LARGE SCALE GENOMIC DNA]</scope>
    <source>
        <strain evidence="10 11">AF48-16</strain>
    </source>
</reference>
<comment type="caution">
    <text evidence="6">Lacks conserved residue(s) required for the propagation of feature annotation.</text>
</comment>
<keyword evidence="1 6" id="KW-0285">Flavoprotein</keyword>
<dbReference type="InterPro" id="IPR050104">
    <property type="entry name" value="FMN-dep_NADH:Q_OxRdtase_AzoR1"/>
</dbReference>